<proteinExistence type="predicted"/>
<gene>
    <name evidence="1" type="ORF">JI435_420480</name>
</gene>
<evidence type="ECO:0000313" key="1">
    <source>
        <dbReference type="EMBL" id="QRD03917.1"/>
    </source>
</evidence>
<dbReference type="AlphaFoldDB" id="A0A7U2FER6"/>
<dbReference type="EMBL" id="CP069038">
    <property type="protein sequence ID" value="QRD03917.1"/>
    <property type="molecule type" value="Genomic_DNA"/>
</dbReference>
<protein>
    <submittedName>
        <fullName evidence="1">Uncharacterized protein</fullName>
    </submittedName>
</protein>
<reference evidence="2" key="1">
    <citation type="journal article" date="2021" name="BMC Genomics">
        <title>Chromosome-level genome assembly and manually-curated proteome of model necrotroph Parastagonospora nodorum Sn15 reveals a genome-wide trove of candidate effector homologs, and redundancy of virulence-related functions within an accessory chromosome.</title>
        <authorList>
            <person name="Bertazzoni S."/>
            <person name="Jones D.A.B."/>
            <person name="Phan H.T."/>
            <person name="Tan K.-C."/>
            <person name="Hane J.K."/>
        </authorList>
    </citation>
    <scope>NUCLEOTIDE SEQUENCE [LARGE SCALE GENOMIC DNA]</scope>
    <source>
        <strain evidence="2">SN15 / ATCC MYA-4574 / FGSC 10173)</strain>
    </source>
</reference>
<dbReference type="Proteomes" id="UP000663193">
    <property type="component" value="Chromosome 16"/>
</dbReference>
<accession>A0A7U2FER6</accession>
<sequence>MGSSLAALPTVCATIKRSSASSRLNFPSVSQCHLNHPVLRELGARELFTRPLCLGLIETTTYLAYYRRYFWGSYPFLSSGPTAPTITWIKSVQGS</sequence>
<dbReference type="VEuPathDB" id="FungiDB:JI435_420480"/>
<name>A0A7U2FER6_PHANO</name>
<organism evidence="1 2">
    <name type="scientific">Phaeosphaeria nodorum (strain SN15 / ATCC MYA-4574 / FGSC 10173)</name>
    <name type="common">Glume blotch fungus</name>
    <name type="synonym">Parastagonospora nodorum</name>
    <dbReference type="NCBI Taxonomy" id="321614"/>
    <lineage>
        <taxon>Eukaryota</taxon>
        <taxon>Fungi</taxon>
        <taxon>Dikarya</taxon>
        <taxon>Ascomycota</taxon>
        <taxon>Pezizomycotina</taxon>
        <taxon>Dothideomycetes</taxon>
        <taxon>Pleosporomycetidae</taxon>
        <taxon>Pleosporales</taxon>
        <taxon>Pleosporineae</taxon>
        <taxon>Phaeosphaeriaceae</taxon>
        <taxon>Parastagonospora</taxon>
    </lineage>
</organism>
<keyword evidence="2" id="KW-1185">Reference proteome</keyword>
<evidence type="ECO:0000313" key="2">
    <source>
        <dbReference type="Proteomes" id="UP000663193"/>
    </source>
</evidence>